<reference evidence="13" key="1">
    <citation type="submission" date="2021-01" db="EMBL/GenBank/DDBJ databases">
        <authorList>
            <person name="Corre E."/>
            <person name="Pelletier E."/>
            <person name="Niang G."/>
            <person name="Scheremetjew M."/>
            <person name="Finn R."/>
            <person name="Kale V."/>
            <person name="Holt S."/>
            <person name="Cochrane G."/>
            <person name="Meng A."/>
            <person name="Brown T."/>
            <person name="Cohen L."/>
        </authorList>
    </citation>
    <scope>NUCLEOTIDE SEQUENCE</scope>
    <source>
        <strain evidence="13">NIES-381</strain>
    </source>
</reference>
<dbReference type="InterPro" id="IPR031327">
    <property type="entry name" value="MCM"/>
</dbReference>
<dbReference type="GO" id="GO:0042555">
    <property type="term" value="C:MCM complex"/>
    <property type="evidence" value="ECO:0007669"/>
    <property type="project" value="InterPro"/>
</dbReference>
<evidence type="ECO:0000256" key="2">
    <source>
        <dbReference type="ARBA" id="ARBA00022705"/>
    </source>
</evidence>
<evidence type="ECO:0000256" key="3">
    <source>
        <dbReference type="ARBA" id="ARBA00022741"/>
    </source>
</evidence>
<evidence type="ECO:0000256" key="4">
    <source>
        <dbReference type="ARBA" id="ARBA00022801"/>
    </source>
</evidence>
<organism evidence="13">
    <name type="scientific">Eutreptiella gymnastica</name>
    <dbReference type="NCBI Taxonomy" id="73025"/>
    <lineage>
        <taxon>Eukaryota</taxon>
        <taxon>Discoba</taxon>
        <taxon>Euglenozoa</taxon>
        <taxon>Euglenida</taxon>
        <taxon>Spirocuta</taxon>
        <taxon>Euglenophyceae</taxon>
        <taxon>Eutreptiales</taxon>
        <taxon>Eutreptiaceae</taxon>
        <taxon>Eutreptiella</taxon>
    </lineage>
</organism>
<dbReference type="Pfam" id="PF17855">
    <property type="entry name" value="MCM_lid"/>
    <property type="match status" value="1"/>
</dbReference>
<dbReference type="PANTHER" id="PTHR11630:SF26">
    <property type="entry name" value="DNA REPLICATION LICENSING FACTOR MCM7"/>
    <property type="match status" value="1"/>
</dbReference>
<proteinExistence type="inferred from homology"/>
<dbReference type="InterPro" id="IPR018525">
    <property type="entry name" value="MCM_CS"/>
</dbReference>
<dbReference type="GO" id="GO:0016787">
    <property type="term" value="F:hydrolase activity"/>
    <property type="evidence" value="ECO:0007669"/>
    <property type="project" value="UniProtKB-KW"/>
</dbReference>
<keyword evidence="8 11" id="KW-0539">Nucleus</keyword>
<comment type="subcellular location">
    <subcellularLocation>
        <location evidence="1 11">Nucleus</location>
    </subcellularLocation>
</comment>
<dbReference type="EC" id="3.6.4.12" evidence="11"/>
<dbReference type="Pfam" id="PF24901">
    <property type="entry name" value="WHD_MCM7"/>
    <property type="match status" value="1"/>
</dbReference>
<keyword evidence="9 11" id="KW-0131">Cell cycle</keyword>
<evidence type="ECO:0000313" key="13">
    <source>
        <dbReference type="EMBL" id="CAD9044868.1"/>
    </source>
</evidence>
<dbReference type="GO" id="GO:0006270">
    <property type="term" value="P:DNA replication initiation"/>
    <property type="evidence" value="ECO:0007669"/>
    <property type="project" value="InterPro"/>
</dbReference>
<dbReference type="InterPro" id="IPR027417">
    <property type="entry name" value="P-loop_NTPase"/>
</dbReference>
<dbReference type="PRINTS" id="PR01663">
    <property type="entry name" value="MCMPROTEIN7"/>
</dbReference>
<dbReference type="SMART" id="SM00350">
    <property type="entry name" value="MCM"/>
    <property type="match status" value="1"/>
</dbReference>
<dbReference type="Gene3D" id="2.20.28.10">
    <property type="match status" value="1"/>
</dbReference>
<dbReference type="Gene3D" id="3.40.50.300">
    <property type="entry name" value="P-loop containing nucleotide triphosphate hydrolases"/>
    <property type="match status" value="1"/>
</dbReference>
<dbReference type="InterPro" id="IPR012340">
    <property type="entry name" value="NA-bd_OB-fold"/>
</dbReference>
<dbReference type="PANTHER" id="PTHR11630">
    <property type="entry name" value="DNA REPLICATION LICENSING FACTOR MCM FAMILY MEMBER"/>
    <property type="match status" value="1"/>
</dbReference>
<protein>
    <recommendedName>
        <fullName evidence="11">DNA replication licensing factor MCM7</fullName>
        <ecNumber evidence="11">3.6.4.12</ecNumber>
    </recommendedName>
</protein>
<dbReference type="EMBL" id="HBGA01154156">
    <property type="protein sequence ID" value="CAD9044868.1"/>
    <property type="molecule type" value="Transcribed_RNA"/>
</dbReference>
<dbReference type="Pfam" id="PF14551">
    <property type="entry name" value="MCM_N"/>
    <property type="match status" value="1"/>
</dbReference>
<comment type="function">
    <text evidence="11">Acts as component of the MCM2-7 complex (MCM complex) which is the replicative helicase essential for 'once per cell cycle' DNA replication initiation and elongation in eukaryotic cells. The active ATPase sites in the MCM2-7 ring are formed through the interaction surfaces of two neighboring subunits such that a critical structure of a conserved arginine finger motif is provided in trans relative to the ATP-binding site of the Walker A box of the adjacent subunit. The six ATPase active sites, however, are likely to contribute differentially to the complex helicase activity.</text>
</comment>
<dbReference type="GO" id="GO:0003697">
    <property type="term" value="F:single-stranded DNA binding"/>
    <property type="evidence" value="ECO:0007669"/>
    <property type="project" value="TreeGrafter"/>
</dbReference>
<keyword evidence="7 10" id="KW-0238">DNA-binding</keyword>
<name>A0A7S1NW45_9EUGL</name>
<comment type="catalytic activity">
    <reaction evidence="11">
        <text>ATP + H2O = ADP + phosphate + H(+)</text>
        <dbReference type="Rhea" id="RHEA:13065"/>
        <dbReference type="ChEBI" id="CHEBI:15377"/>
        <dbReference type="ChEBI" id="CHEBI:15378"/>
        <dbReference type="ChEBI" id="CHEBI:30616"/>
        <dbReference type="ChEBI" id="CHEBI:43474"/>
        <dbReference type="ChEBI" id="CHEBI:456216"/>
        <dbReference type="EC" id="3.6.4.12"/>
    </reaction>
</comment>
<dbReference type="Gene3D" id="3.30.1640.10">
    <property type="entry name" value="mini-chromosome maintenance (MCM) complex, chain A, domain 1"/>
    <property type="match status" value="1"/>
</dbReference>
<dbReference type="AlphaFoldDB" id="A0A7S1NW45"/>
<keyword evidence="3 10" id="KW-0547">Nucleotide-binding</keyword>
<dbReference type="InterPro" id="IPR001208">
    <property type="entry name" value="MCM_dom"/>
</dbReference>
<dbReference type="InterPro" id="IPR041562">
    <property type="entry name" value="MCM_lid"/>
</dbReference>
<keyword evidence="5 11" id="KW-0347">Helicase</keyword>
<keyword evidence="6 10" id="KW-0067">ATP-binding</keyword>
<evidence type="ECO:0000256" key="10">
    <source>
        <dbReference type="RuleBase" id="RU004070"/>
    </source>
</evidence>
<gene>
    <name evidence="11" type="primary">MCM7</name>
    <name evidence="13" type="ORF">EGYM00392_LOCUS56052</name>
</gene>
<dbReference type="Gene3D" id="2.40.50.140">
    <property type="entry name" value="Nucleic acid-binding proteins"/>
    <property type="match status" value="1"/>
</dbReference>
<dbReference type="PRINTS" id="PR01657">
    <property type="entry name" value="MCMFAMILY"/>
</dbReference>
<keyword evidence="2 11" id="KW-0235">DNA replication</keyword>
<accession>A0A7S1NW45</accession>
<evidence type="ECO:0000256" key="9">
    <source>
        <dbReference type="ARBA" id="ARBA00023306"/>
    </source>
</evidence>
<evidence type="ECO:0000256" key="8">
    <source>
        <dbReference type="ARBA" id="ARBA00023242"/>
    </source>
</evidence>
<dbReference type="SUPFAM" id="SSF52540">
    <property type="entry name" value="P-loop containing nucleoside triphosphate hydrolases"/>
    <property type="match status" value="1"/>
</dbReference>
<dbReference type="InterPro" id="IPR008050">
    <property type="entry name" value="MCM7"/>
</dbReference>
<dbReference type="Pfam" id="PF00493">
    <property type="entry name" value="MCM"/>
    <property type="match status" value="1"/>
</dbReference>
<dbReference type="FunFam" id="3.40.50.300:FF:000826">
    <property type="entry name" value="Replicative DNA helicase Mcm"/>
    <property type="match status" value="1"/>
</dbReference>
<dbReference type="PROSITE" id="PS00847">
    <property type="entry name" value="MCM_1"/>
    <property type="match status" value="1"/>
</dbReference>
<dbReference type="GO" id="GO:0017116">
    <property type="term" value="F:single-stranded DNA helicase activity"/>
    <property type="evidence" value="ECO:0007669"/>
    <property type="project" value="TreeGrafter"/>
</dbReference>
<dbReference type="InterPro" id="IPR027925">
    <property type="entry name" value="MCM_N"/>
</dbReference>
<dbReference type="Pfam" id="PF17207">
    <property type="entry name" value="MCM_OB"/>
    <property type="match status" value="1"/>
</dbReference>
<dbReference type="GO" id="GO:0005634">
    <property type="term" value="C:nucleus"/>
    <property type="evidence" value="ECO:0007669"/>
    <property type="project" value="UniProtKB-SubCell"/>
</dbReference>
<evidence type="ECO:0000256" key="11">
    <source>
        <dbReference type="RuleBase" id="RU365012"/>
    </source>
</evidence>
<comment type="similarity">
    <text evidence="10">Belongs to the MCM family.</text>
</comment>
<dbReference type="SUPFAM" id="SSF50249">
    <property type="entry name" value="Nucleic acid-binding proteins"/>
    <property type="match status" value="1"/>
</dbReference>
<keyword evidence="4 11" id="KW-0378">Hydrolase</keyword>
<evidence type="ECO:0000256" key="5">
    <source>
        <dbReference type="ARBA" id="ARBA00022806"/>
    </source>
</evidence>
<dbReference type="GO" id="GO:0006271">
    <property type="term" value="P:DNA strand elongation involved in DNA replication"/>
    <property type="evidence" value="ECO:0007669"/>
    <property type="project" value="TreeGrafter"/>
</dbReference>
<dbReference type="GO" id="GO:0000727">
    <property type="term" value="P:double-strand break repair via break-induced replication"/>
    <property type="evidence" value="ECO:0007669"/>
    <property type="project" value="TreeGrafter"/>
</dbReference>
<dbReference type="InterPro" id="IPR033762">
    <property type="entry name" value="MCM_OB"/>
</dbReference>
<dbReference type="PROSITE" id="PS50051">
    <property type="entry name" value="MCM_2"/>
    <property type="match status" value="1"/>
</dbReference>
<evidence type="ECO:0000256" key="6">
    <source>
        <dbReference type="ARBA" id="ARBA00022840"/>
    </source>
</evidence>
<evidence type="ECO:0000259" key="12">
    <source>
        <dbReference type="PROSITE" id="PS50051"/>
    </source>
</evidence>
<sequence length="732" mass="81743">MATVDKGKVPNYLEDGSKFESILRSYQDDSGRKKYFELLQEIADRKTTTFELSLDDLHSIMEHELANRIQSNTMSYMEQMCKLIDQNLPDPSPAANFERDTLDVLNEDRRVGADGDEGLTQTLPPAMHRRYQLVISQAGQKKLPLRSLKADAVGKLVTVQGIITGATAVKPKILYAAYICEQCGHEIYQAVKGDSYTPEVTCSSERCKQSQNFGRLFFQPRGSKFTKFQELRVQELPEEVPKGSIPRSIKVIAEDSTTCQGCPGDVVNVTGVYLPEAAKSGFSALTASTVTNVYFYALKIEQNKKSYSEYYSSEKLRTEVEKLYQSGDVYERLSASIAPEIWGHSDVKKVLLLLLVGAGTKSLSDVTIRGDVNVCLMGDPGVAKSQMLKWVSSLAPRAIYTTGKGSSGVGLTAAVTKDPYSGEALLEAGALVLADNGVCCIDEFDKMEESDRTSIHEVMEQQTVSIAKAGIVTSLNARVSILAASNPLYGSWNRRKTVQENINLPTSLLSRFDILWLLLDEPDPDNDRTLATFVARNHLITQTSELEASRKERDIIDIDVIRAAIGEAKEYFPTVPESLSNYITRMYVDMRAHKDDQVADATTWVTPRTLLSILRLSQALARLRRAQSISEYDVDEAVRLMQQSKRSLIEAQESLEADGGSRWDKYPFEIYEIIKEQRDRSGRNTVKLDSVRQQLKIKGFKEDQIRETLSTYDAVGVWLVGHDFSEVHFVDG</sequence>
<evidence type="ECO:0000256" key="7">
    <source>
        <dbReference type="ARBA" id="ARBA00023125"/>
    </source>
</evidence>
<evidence type="ECO:0000256" key="1">
    <source>
        <dbReference type="ARBA" id="ARBA00004123"/>
    </source>
</evidence>
<dbReference type="GO" id="GO:0005524">
    <property type="term" value="F:ATP binding"/>
    <property type="evidence" value="ECO:0007669"/>
    <property type="project" value="UniProtKB-KW"/>
</dbReference>
<feature type="domain" description="MCM C-terminal AAA(+) ATPase" evidence="12">
    <location>
        <begin position="329"/>
        <end position="534"/>
    </location>
</feature>